<dbReference type="EMBL" id="JANJQO010002571">
    <property type="protein sequence ID" value="KAJ2966596.1"/>
    <property type="molecule type" value="Genomic_DNA"/>
</dbReference>
<name>A0ACC1MJZ5_9HYPO</name>
<organism evidence="1 2">
    <name type="scientific">Zarea fungicola</name>
    <dbReference type="NCBI Taxonomy" id="93591"/>
    <lineage>
        <taxon>Eukaryota</taxon>
        <taxon>Fungi</taxon>
        <taxon>Dikarya</taxon>
        <taxon>Ascomycota</taxon>
        <taxon>Pezizomycotina</taxon>
        <taxon>Sordariomycetes</taxon>
        <taxon>Hypocreomycetidae</taxon>
        <taxon>Hypocreales</taxon>
        <taxon>Cordycipitaceae</taxon>
        <taxon>Zarea</taxon>
    </lineage>
</organism>
<evidence type="ECO:0000313" key="2">
    <source>
        <dbReference type="Proteomes" id="UP001143910"/>
    </source>
</evidence>
<gene>
    <name evidence="1" type="ORF">NQ176_g10074</name>
</gene>
<protein>
    <submittedName>
        <fullName evidence="1">Uncharacterized protein</fullName>
    </submittedName>
</protein>
<accession>A0ACC1MJZ5</accession>
<evidence type="ECO:0000313" key="1">
    <source>
        <dbReference type="EMBL" id="KAJ2966596.1"/>
    </source>
</evidence>
<comment type="caution">
    <text evidence="1">The sequence shown here is derived from an EMBL/GenBank/DDBJ whole genome shotgun (WGS) entry which is preliminary data.</text>
</comment>
<reference evidence="1" key="1">
    <citation type="submission" date="2022-08" db="EMBL/GenBank/DDBJ databases">
        <title>Genome Sequence of Lecanicillium fungicola.</title>
        <authorList>
            <person name="Buettner E."/>
        </authorList>
    </citation>
    <scope>NUCLEOTIDE SEQUENCE</scope>
    <source>
        <strain evidence="1">Babe33</strain>
    </source>
</reference>
<dbReference type="Proteomes" id="UP001143910">
    <property type="component" value="Unassembled WGS sequence"/>
</dbReference>
<sequence length="387" mass="42627">MRLLLFLYTLLASAALALAVPIQASAQDQDVIRTVVLEDGQVLDWVRRESQHGNFSLPVSSDIEKRHSPLERLASPIPEHLRGPAGTVPVLRRGLTPYPEKKLPPIASPSGVDIELKFLDTNQDYTGQHWYAATSNPIQVTGGGASFSMFQPYLQSGQDFSLLQTAMVRQSANTVEFGPVTQTIEAGWMYYPPRGPKPMLFVFFNSNGYQGVGDYLCGWNSEQKGWVQTDTSIYPGMSFDKMSVDGGEQHDFDLKFHLKDGRWWLTALGRDIGYYPAEIFSKNSVPSNTLAAYGDRIDFYGEVYNSGSSITTSDMGSGEFPEAGEGRAAYIRNMVYLDANGKEQMYGGYTAQTDPSRYRIKPFWNSGTSWSSYVYVGGPGAGGVVGG</sequence>
<proteinExistence type="predicted"/>
<keyword evidence="2" id="KW-1185">Reference proteome</keyword>